<organism evidence="2 3">
    <name type="scientific">Cyclobacterium xiamenense</name>
    <dbReference type="NCBI Taxonomy" id="1297121"/>
    <lineage>
        <taxon>Bacteria</taxon>
        <taxon>Pseudomonadati</taxon>
        <taxon>Bacteroidota</taxon>
        <taxon>Cytophagia</taxon>
        <taxon>Cytophagales</taxon>
        <taxon>Cyclobacteriaceae</taxon>
        <taxon>Cyclobacterium</taxon>
    </lineage>
</organism>
<dbReference type="OrthoDB" id="9794157at2"/>
<dbReference type="AlphaFoldDB" id="A0A1H6VG47"/>
<dbReference type="Pfam" id="PF02589">
    <property type="entry name" value="LUD_dom"/>
    <property type="match status" value="1"/>
</dbReference>
<dbReference type="InterPro" id="IPR024185">
    <property type="entry name" value="FTHF_cligase-like_sf"/>
</dbReference>
<dbReference type="PANTHER" id="PTHR43682:SF1">
    <property type="entry name" value="LACTATE UTILIZATION PROTEIN C"/>
    <property type="match status" value="1"/>
</dbReference>
<evidence type="ECO:0000313" key="2">
    <source>
        <dbReference type="EMBL" id="SEJ03523.1"/>
    </source>
</evidence>
<gene>
    <name evidence="2" type="ORF">SAMN05192553_10251</name>
</gene>
<dbReference type="Gene3D" id="3.40.50.10420">
    <property type="entry name" value="NagB/RpiA/CoA transferase-like"/>
    <property type="match status" value="1"/>
</dbReference>
<dbReference type="Proteomes" id="UP000199403">
    <property type="component" value="Unassembled WGS sequence"/>
</dbReference>
<dbReference type="SUPFAM" id="SSF100950">
    <property type="entry name" value="NagB/RpiA/CoA transferase-like"/>
    <property type="match status" value="1"/>
</dbReference>
<dbReference type="PANTHER" id="PTHR43682">
    <property type="entry name" value="LACTATE UTILIZATION PROTEIN C"/>
    <property type="match status" value="1"/>
</dbReference>
<keyword evidence="3" id="KW-1185">Reference proteome</keyword>
<evidence type="ECO:0000313" key="3">
    <source>
        <dbReference type="Proteomes" id="UP000199403"/>
    </source>
</evidence>
<dbReference type="EMBL" id="FNZH01000002">
    <property type="protein sequence ID" value="SEJ03523.1"/>
    <property type="molecule type" value="Genomic_DNA"/>
</dbReference>
<accession>A0A1H6VG47</accession>
<dbReference type="RefSeq" id="WP_092170437.1">
    <property type="nucleotide sequence ID" value="NZ_FNZH01000002.1"/>
</dbReference>
<dbReference type="InterPro" id="IPR037171">
    <property type="entry name" value="NagB/RpiA_transferase-like"/>
</dbReference>
<protein>
    <submittedName>
        <fullName evidence="2">L-lactate dehydrogenase complex protein LldG</fullName>
    </submittedName>
</protein>
<evidence type="ECO:0000259" key="1">
    <source>
        <dbReference type="Pfam" id="PF02589"/>
    </source>
</evidence>
<feature type="domain" description="LUD" evidence="1">
    <location>
        <begin position="92"/>
        <end position="191"/>
    </location>
</feature>
<dbReference type="InterPro" id="IPR003741">
    <property type="entry name" value="LUD_dom"/>
</dbReference>
<reference evidence="3" key="1">
    <citation type="submission" date="2016-10" db="EMBL/GenBank/DDBJ databases">
        <authorList>
            <person name="Varghese N."/>
            <person name="Submissions S."/>
        </authorList>
    </citation>
    <scope>NUCLEOTIDE SEQUENCE [LARGE SCALE GENOMIC DNA]</scope>
    <source>
        <strain evidence="3">IBRC-M 10761</strain>
    </source>
</reference>
<sequence>MTSKESILAAIQANKPDLLPLPEQPEFPYESNLPEQYQKGLASNGGKARVVESLSEVRDYVQEHFRNSQMIVSLCDAVPGNFNVDMADDPHELEHVELAILEGDWGVAENGAIWLPEEKLHHRALPFIAQHLIVLLKKDRLLGNMHEVYARINVQEPGYGVFIAGPSKTADIEQSLVIGAHGPRSMTVFLVD</sequence>
<dbReference type="STRING" id="1416801.SAMN05192553_10251"/>
<proteinExistence type="predicted"/>
<name>A0A1H6VG47_9BACT</name>